<organism evidence="1 2">
    <name type="scientific">Araneus ventricosus</name>
    <name type="common">Orbweaver spider</name>
    <name type="synonym">Epeira ventricosa</name>
    <dbReference type="NCBI Taxonomy" id="182803"/>
    <lineage>
        <taxon>Eukaryota</taxon>
        <taxon>Metazoa</taxon>
        <taxon>Ecdysozoa</taxon>
        <taxon>Arthropoda</taxon>
        <taxon>Chelicerata</taxon>
        <taxon>Arachnida</taxon>
        <taxon>Araneae</taxon>
        <taxon>Araneomorphae</taxon>
        <taxon>Entelegynae</taxon>
        <taxon>Araneoidea</taxon>
        <taxon>Araneidae</taxon>
        <taxon>Araneus</taxon>
    </lineage>
</organism>
<dbReference type="EMBL" id="BGPR01000915">
    <property type="protein sequence ID" value="GBM40052.1"/>
    <property type="molecule type" value="Genomic_DNA"/>
</dbReference>
<dbReference type="AlphaFoldDB" id="A0A4Y2FF77"/>
<accession>A0A4Y2FF77</accession>
<gene>
    <name evidence="1" type="ORF">AVEN_81267_1</name>
</gene>
<dbReference type="Proteomes" id="UP000499080">
    <property type="component" value="Unassembled WGS sequence"/>
</dbReference>
<evidence type="ECO:0000313" key="1">
    <source>
        <dbReference type="EMBL" id="GBM40052.1"/>
    </source>
</evidence>
<reference evidence="1 2" key="1">
    <citation type="journal article" date="2019" name="Sci. Rep.">
        <title>Orb-weaving spider Araneus ventricosus genome elucidates the spidroin gene catalogue.</title>
        <authorList>
            <person name="Kono N."/>
            <person name="Nakamura H."/>
            <person name="Ohtoshi R."/>
            <person name="Moran D.A.P."/>
            <person name="Shinohara A."/>
            <person name="Yoshida Y."/>
            <person name="Fujiwara M."/>
            <person name="Mori M."/>
            <person name="Tomita M."/>
            <person name="Arakawa K."/>
        </authorList>
    </citation>
    <scope>NUCLEOTIDE SEQUENCE [LARGE SCALE GENOMIC DNA]</scope>
</reference>
<keyword evidence="2" id="KW-1185">Reference proteome</keyword>
<evidence type="ECO:0000313" key="2">
    <source>
        <dbReference type="Proteomes" id="UP000499080"/>
    </source>
</evidence>
<proteinExistence type="predicted"/>
<sequence>MEDVSVLSAVKASNPKGKQAMKMPRKVLAFPVVESDFGIRTHYLDYRPDLVPGRGGLVVKSWIWDRRLSDSKPDATEDRHVLGLEHAKSYVEGQTSSHWCNVEVWRGGSRPGVALVI</sequence>
<comment type="caution">
    <text evidence="1">The sequence shown here is derived from an EMBL/GenBank/DDBJ whole genome shotgun (WGS) entry which is preliminary data.</text>
</comment>
<name>A0A4Y2FF77_ARAVE</name>
<protein>
    <submittedName>
        <fullName evidence="1">Uncharacterized protein</fullName>
    </submittedName>
</protein>